<feature type="chain" id="PRO_5003477821" description="Outer membrane protein beta-barrel domain-containing protein" evidence="1">
    <location>
        <begin position="22"/>
        <end position="149"/>
    </location>
</feature>
<feature type="signal peptide" evidence="1">
    <location>
        <begin position="1"/>
        <end position="21"/>
    </location>
</feature>
<dbReference type="HOGENOM" id="CLU_133768_0_0_10"/>
<dbReference type="PATRIC" id="fig|742725.3.peg.1585"/>
<dbReference type="RefSeq" id="WP_009134302.1">
    <property type="nucleotide sequence ID" value="NZ_CP102250.1"/>
</dbReference>
<dbReference type="eggNOG" id="ENOG50311BF">
    <property type="taxonomic scope" value="Bacteria"/>
</dbReference>
<comment type="caution">
    <text evidence="2">The sequence shown here is derived from an EMBL/GenBank/DDBJ whole genome shotgun (WGS) entry which is preliminary data.</text>
</comment>
<dbReference type="GeneID" id="92815470"/>
<keyword evidence="3" id="KW-1185">Reference proteome</keyword>
<keyword evidence="1" id="KW-0732">Signal</keyword>
<evidence type="ECO:0000313" key="3">
    <source>
        <dbReference type="Proteomes" id="UP000006008"/>
    </source>
</evidence>
<accession>G5HA31</accession>
<dbReference type="STRING" id="742725.HMPREF9450_01496"/>
<reference evidence="2 3" key="1">
    <citation type="submission" date="2011-08" db="EMBL/GenBank/DDBJ databases">
        <title>The Genome Sequence of Alistipes indistinctus YIT 12060.</title>
        <authorList>
            <consortium name="The Broad Institute Genome Sequencing Platform"/>
            <person name="Earl A."/>
            <person name="Ward D."/>
            <person name="Feldgarden M."/>
            <person name="Gevers D."/>
            <person name="Morotomi M."/>
            <person name="Young S.K."/>
            <person name="Zeng Q."/>
            <person name="Gargeya S."/>
            <person name="Fitzgerald M."/>
            <person name="Haas B."/>
            <person name="Abouelleil A."/>
            <person name="Alvarado L."/>
            <person name="Arachchi H.M."/>
            <person name="Berlin A."/>
            <person name="Brown A."/>
            <person name="Chapman S.B."/>
            <person name="Chen Z."/>
            <person name="Dunbar C."/>
            <person name="Freedman E."/>
            <person name="Gearin G."/>
            <person name="Gellesch M."/>
            <person name="Goldberg J."/>
            <person name="Griggs A."/>
            <person name="Gujja S."/>
            <person name="Heiman D."/>
            <person name="Howarth C."/>
            <person name="Larson L."/>
            <person name="Lui A."/>
            <person name="MacDonald P.J.P."/>
            <person name="Montmayeur A."/>
            <person name="Murphy C."/>
            <person name="Neiman D."/>
            <person name="Pearson M."/>
            <person name="Priest M."/>
            <person name="Roberts A."/>
            <person name="Saif S."/>
            <person name="Shea T."/>
            <person name="Shenoy N."/>
            <person name="Sisk P."/>
            <person name="Stolte C."/>
            <person name="Sykes S."/>
            <person name="Wortman J."/>
            <person name="Nusbaum C."/>
            <person name="Birren B."/>
        </authorList>
    </citation>
    <scope>NUCLEOTIDE SEQUENCE [LARGE SCALE GENOMIC DNA]</scope>
    <source>
        <strain evidence="2 3">YIT 12060</strain>
    </source>
</reference>
<sequence length="149" mass="16082">MKKFLIILFVLVGVSSIRAHAQDYNWAIGVRGGVTATGLSVKYNFDPANSIEALVDFVQGVNVYALYERNIPVITSGFHFYYGGGVNLGGWEKHGDTKFTAGINGIVGLEYKIASIPLAFSVDYKPCLNFAGHTGFHAADFGLGIKVAF</sequence>
<organism evidence="2 3">
    <name type="scientific">Alistipes indistinctus YIT 12060</name>
    <dbReference type="NCBI Taxonomy" id="742725"/>
    <lineage>
        <taxon>Bacteria</taxon>
        <taxon>Pseudomonadati</taxon>
        <taxon>Bacteroidota</taxon>
        <taxon>Bacteroidia</taxon>
        <taxon>Bacteroidales</taxon>
        <taxon>Rikenellaceae</taxon>
        <taxon>Alistipes</taxon>
    </lineage>
</organism>
<evidence type="ECO:0000256" key="1">
    <source>
        <dbReference type="SAM" id="SignalP"/>
    </source>
</evidence>
<evidence type="ECO:0008006" key="4">
    <source>
        <dbReference type="Google" id="ProtNLM"/>
    </source>
</evidence>
<protein>
    <recommendedName>
        <fullName evidence="4">Outer membrane protein beta-barrel domain-containing protein</fullName>
    </recommendedName>
</protein>
<gene>
    <name evidence="2" type="ORF">HMPREF9450_01496</name>
</gene>
<proteinExistence type="predicted"/>
<dbReference type="InterPro" id="IPR011250">
    <property type="entry name" value="OMP/PagP_B-barrel"/>
</dbReference>
<dbReference type="AlphaFoldDB" id="G5HA31"/>
<dbReference type="SUPFAM" id="SSF56925">
    <property type="entry name" value="OMPA-like"/>
    <property type="match status" value="1"/>
</dbReference>
<dbReference type="EMBL" id="ADLD01000013">
    <property type="protein sequence ID" value="EHB91447.1"/>
    <property type="molecule type" value="Genomic_DNA"/>
</dbReference>
<dbReference type="OrthoDB" id="978645at2"/>
<dbReference type="Proteomes" id="UP000006008">
    <property type="component" value="Unassembled WGS sequence"/>
</dbReference>
<name>G5HA31_9BACT</name>
<evidence type="ECO:0000313" key="2">
    <source>
        <dbReference type="EMBL" id="EHB91447.1"/>
    </source>
</evidence>